<dbReference type="STRING" id="121224.E0VX39"/>
<evidence type="ECO:0000256" key="2">
    <source>
        <dbReference type="ARBA" id="ARBA00022490"/>
    </source>
</evidence>
<evidence type="ECO:0000313" key="7">
    <source>
        <dbReference type="Proteomes" id="UP000009046"/>
    </source>
</evidence>
<dbReference type="InterPro" id="IPR003890">
    <property type="entry name" value="MIF4G-like_typ-3"/>
</dbReference>
<keyword evidence="2" id="KW-0963">Cytoplasm</keyword>
<dbReference type="RefSeq" id="XP_002430683.1">
    <property type="nucleotide sequence ID" value="XM_002430638.1"/>
</dbReference>
<dbReference type="Gene3D" id="1.25.40.180">
    <property type="match status" value="1"/>
</dbReference>
<dbReference type="GO" id="GO:0005737">
    <property type="term" value="C:cytoplasm"/>
    <property type="evidence" value="ECO:0007669"/>
    <property type="project" value="UniProtKB-SubCell"/>
</dbReference>
<reference evidence="5" key="2">
    <citation type="submission" date="2007-04" db="EMBL/GenBank/DDBJ databases">
        <title>The genome of the human body louse.</title>
        <authorList>
            <consortium name="The Human Body Louse Genome Consortium"/>
            <person name="Kirkness E."/>
            <person name="Walenz B."/>
            <person name="Hass B."/>
            <person name="Bruggner R."/>
            <person name="Strausberg R."/>
        </authorList>
    </citation>
    <scope>NUCLEOTIDE SEQUENCE</scope>
    <source>
        <strain evidence="5">USDA</strain>
    </source>
</reference>
<dbReference type="GO" id="GO:0008494">
    <property type="term" value="F:translation activator activity"/>
    <property type="evidence" value="ECO:0007669"/>
    <property type="project" value="TreeGrafter"/>
</dbReference>
<dbReference type="EMBL" id="AAZO01005987">
    <property type="status" value="NOT_ANNOTATED_CDS"/>
    <property type="molecule type" value="Genomic_DNA"/>
</dbReference>
<dbReference type="GO" id="GO:0003723">
    <property type="term" value="F:RNA binding"/>
    <property type="evidence" value="ECO:0007669"/>
    <property type="project" value="InterPro"/>
</dbReference>
<keyword evidence="7" id="KW-1185">Reference proteome</keyword>
<dbReference type="EnsemblMetazoa" id="PHUM494540-RA">
    <property type="protein sequence ID" value="PHUM494540-PA"/>
    <property type="gene ID" value="PHUM494540"/>
</dbReference>
<sequence>MSQTGEVNDTNKIKGPWDKIKNVEPKQLRPPKNLVSGVTIPVSIDNSNNDNVKTQNVQEAQNHKILNSTLNANAAEFIPLSNQNINQNSTNHEDQSQDAAVEYLKDELKYLILNPGKYDDLVQPLYEVIEPYISNPNALQLFITVIMEEPNLRYSGARICSDLTKKFGVKFREVLLKRCQEEHTAFVEGAYSNDVNYMNRIQGFGMLLAELFLQIQIGEKSIPALGQGLLKILEIILKNETEKGVKSLSGRKLEEINDSKSQLDDLFKKLQSICNCYVDLDPNLRFIVTSVIDMRASGWGENTAPTVTTDDPVFFGPDGKVISEEETSFLHESVPISEDTEDYVWSHHVMNSVMENVNPLMHGCD</sequence>
<dbReference type="SUPFAM" id="SSF48371">
    <property type="entry name" value="ARM repeat"/>
    <property type="match status" value="1"/>
</dbReference>
<evidence type="ECO:0000313" key="6">
    <source>
        <dbReference type="EnsemblMetazoa" id="PHUM494540-PA"/>
    </source>
</evidence>
<proteinExistence type="predicted"/>
<evidence type="ECO:0000313" key="5">
    <source>
        <dbReference type="EMBL" id="EEB17945.1"/>
    </source>
</evidence>
<dbReference type="CTD" id="8235980"/>
<evidence type="ECO:0000259" key="4">
    <source>
        <dbReference type="SMART" id="SM00543"/>
    </source>
</evidence>
<dbReference type="GeneID" id="8235980"/>
<dbReference type="HOGENOM" id="CLU_639823_0_0_1"/>
<protein>
    <recommendedName>
        <fullName evidence="4">MIF4G domain-containing protein</fullName>
    </recommendedName>
</protein>
<evidence type="ECO:0000256" key="1">
    <source>
        <dbReference type="ARBA" id="ARBA00004496"/>
    </source>
</evidence>
<dbReference type="InParanoid" id="E0VX39"/>
<dbReference type="eggNOG" id="KOG0401">
    <property type="taxonomic scope" value="Eukaryota"/>
</dbReference>
<dbReference type="Pfam" id="PF02854">
    <property type="entry name" value="MIF4G"/>
    <property type="match status" value="1"/>
</dbReference>
<accession>E0VX39</accession>
<dbReference type="PANTHER" id="PTHR23254:SF15">
    <property type="entry name" value="POLYADENYLATE-BINDING PROTEIN-INTERACTING PROTEIN 1"/>
    <property type="match status" value="1"/>
</dbReference>
<dbReference type="PANTHER" id="PTHR23254">
    <property type="entry name" value="EIF4G DOMAIN PROTEIN"/>
    <property type="match status" value="1"/>
</dbReference>
<organism>
    <name type="scientific">Pediculus humanus subsp. corporis</name>
    <name type="common">Body louse</name>
    <dbReference type="NCBI Taxonomy" id="121224"/>
    <lineage>
        <taxon>Eukaryota</taxon>
        <taxon>Metazoa</taxon>
        <taxon>Ecdysozoa</taxon>
        <taxon>Arthropoda</taxon>
        <taxon>Hexapoda</taxon>
        <taxon>Insecta</taxon>
        <taxon>Pterygota</taxon>
        <taxon>Neoptera</taxon>
        <taxon>Paraneoptera</taxon>
        <taxon>Psocodea</taxon>
        <taxon>Troctomorpha</taxon>
        <taxon>Phthiraptera</taxon>
        <taxon>Anoplura</taxon>
        <taxon>Pediculidae</taxon>
        <taxon>Pediculus</taxon>
    </lineage>
</organism>
<keyword evidence="3" id="KW-0810">Translation regulation</keyword>
<dbReference type="GO" id="GO:0006446">
    <property type="term" value="P:regulation of translational initiation"/>
    <property type="evidence" value="ECO:0007669"/>
    <property type="project" value="TreeGrafter"/>
</dbReference>
<evidence type="ECO:0000256" key="3">
    <source>
        <dbReference type="ARBA" id="ARBA00022845"/>
    </source>
</evidence>
<reference evidence="6" key="3">
    <citation type="submission" date="2020-05" db="UniProtKB">
        <authorList>
            <consortium name="EnsemblMetazoa"/>
        </authorList>
    </citation>
    <scope>IDENTIFICATION</scope>
    <source>
        <strain evidence="6">USDA</strain>
    </source>
</reference>
<dbReference type="VEuPathDB" id="VectorBase:PHUM494540"/>
<dbReference type="SMART" id="SM00543">
    <property type="entry name" value="MIF4G"/>
    <property type="match status" value="1"/>
</dbReference>
<feature type="domain" description="MIF4G" evidence="4">
    <location>
        <begin position="103"/>
        <end position="298"/>
    </location>
</feature>
<reference evidence="5" key="1">
    <citation type="submission" date="2007-04" db="EMBL/GenBank/DDBJ databases">
        <title>Annotation of Pediculus humanus corporis strain USDA.</title>
        <authorList>
            <person name="Kirkness E."/>
            <person name="Hannick L."/>
            <person name="Hass B."/>
            <person name="Bruggner R."/>
            <person name="Lawson D."/>
            <person name="Bidwell S."/>
            <person name="Joardar V."/>
            <person name="Caler E."/>
            <person name="Walenz B."/>
            <person name="Inman J."/>
            <person name="Schobel S."/>
            <person name="Galinsky K."/>
            <person name="Amedeo P."/>
            <person name="Strausberg R."/>
        </authorList>
    </citation>
    <scope>NUCLEOTIDE SEQUENCE</scope>
    <source>
        <strain evidence="5">USDA</strain>
    </source>
</reference>
<name>E0VX39_PEDHC</name>
<dbReference type="AlphaFoldDB" id="E0VX39"/>
<dbReference type="Proteomes" id="UP000009046">
    <property type="component" value="Unassembled WGS sequence"/>
</dbReference>
<dbReference type="OrthoDB" id="8171816at2759"/>
<dbReference type="InterPro" id="IPR016024">
    <property type="entry name" value="ARM-type_fold"/>
</dbReference>
<comment type="subcellular location">
    <subcellularLocation>
        <location evidence="1">Cytoplasm</location>
    </subcellularLocation>
</comment>
<dbReference type="InterPro" id="IPR051367">
    <property type="entry name" value="mRNA_TranslReg/HistoneTransl"/>
</dbReference>
<dbReference type="KEGG" id="phu:Phum_PHUM494540"/>
<dbReference type="EMBL" id="DS235827">
    <property type="protein sequence ID" value="EEB17945.1"/>
    <property type="molecule type" value="Genomic_DNA"/>
</dbReference>
<gene>
    <name evidence="6" type="primary">8235980</name>
    <name evidence="5" type="ORF">Phum_PHUM494540</name>
</gene>